<keyword evidence="3" id="KW-1185">Reference proteome</keyword>
<feature type="transmembrane region" description="Helical" evidence="1">
    <location>
        <begin position="20"/>
        <end position="46"/>
    </location>
</feature>
<keyword evidence="1" id="KW-0472">Membrane</keyword>
<organism evidence="2 3">
    <name type="scientific">Nocardia iowensis</name>
    <dbReference type="NCBI Taxonomy" id="204891"/>
    <lineage>
        <taxon>Bacteria</taxon>
        <taxon>Bacillati</taxon>
        <taxon>Actinomycetota</taxon>
        <taxon>Actinomycetes</taxon>
        <taxon>Mycobacteriales</taxon>
        <taxon>Nocardiaceae</taxon>
        <taxon>Nocardia</taxon>
    </lineage>
</organism>
<name>A0ABX8RPE7_NOCIO</name>
<keyword evidence="1" id="KW-1133">Transmembrane helix</keyword>
<accession>A0ABX8RPE7</accession>
<feature type="transmembrane region" description="Helical" evidence="1">
    <location>
        <begin position="93"/>
        <end position="114"/>
    </location>
</feature>
<keyword evidence="1" id="KW-0812">Transmembrane</keyword>
<feature type="transmembrane region" description="Helical" evidence="1">
    <location>
        <begin position="58"/>
        <end position="87"/>
    </location>
</feature>
<dbReference type="RefSeq" id="WP_218472353.1">
    <property type="nucleotide sequence ID" value="NZ_BAABJN010000012.1"/>
</dbReference>
<evidence type="ECO:0000313" key="3">
    <source>
        <dbReference type="Proteomes" id="UP000694257"/>
    </source>
</evidence>
<reference evidence="2 3" key="1">
    <citation type="submission" date="2021-07" db="EMBL/GenBank/DDBJ databases">
        <title>Whole Genome Sequence of Nocardia Iowensis.</title>
        <authorList>
            <person name="Lamm A."/>
            <person name="Collins-Fairclough A.M."/>
            <person name="Bunk B."/>
            <person name="Sproer C."/>
        </authorList>
    </citation>
    <scope>NUCLEOTIDE SEQUENCE [LARGE SCALE GENOMIC DNA]</scope>
    <source>
        <strain evidence="2 3">NRRL 5646</strain>
    </source>
</reference>
<sequence>MTCYGTTAYGQPRTRTWDLVLALVLYACTAALGLVAAYFTVFFAFATDPCSPNKCREGYLVAAFAVSWGGTALALLGSLVMIIVAAVKRWYMWYWPVLAMVLIVATFVGGAVLASEVYPRP</sequence>
<dbReference type="EMBL" id="CP078145">
    <property type="protein sequence ID" value="QXN91499.1"/>
    <property type="molecule type" value="Genomic_DNA"/>
</dbReference>
<evidence type="ECO:0000313" key="2">
    <source>
        <dbReference type="EMBL" id="QXN91499.1"/>
    </source>
</evidence>
<dbReference type="Proteomes" id="UP000694257">
    <property type="component" value="Chromosome"/>
</dbReference>
<proteinExistence type="predicted"/>
<protein>
    <submittedName>
        <fullName evidence="2">Uncharacterized protein</fullName>
    </submittedName>
</protein>
<evidence type="ECO:0000256" key="1">
    <source>
        <dbReference type="SAM" id="Phobius"/>
    </source>
</evidence>
<gene>
    <name evidence="2" type="ORF">KV110_40410</name>
</gene>